<sequence length="65" mass="7060">MKSLKITLLVAAVFCLTISGTSKQTETELNFSESQVASYKEVKKDTKLIASVGKKDGIKPGQEQL</sequence>
<gene>
    <name evidence="2" type="ORF">E5167_01240</name>
</gene>
<organism evidence="2 3">
    <name type="scientific">Pontimicrobium aquaticum</name>
    <dbReference type="NCBI Taxonomy" id="2565367"/>
    <lineage>
        <taxon>Bacteria</taxon>
        <taxon>Pseudomonadati</taxon>
        <taxon>Bacteroidota</taxon>
        <taxon>Flavobacteriia</taxon>
        <taxon>Flavobacteriales</taxon>
        <taxon>Flavobacteriaceae</taxon>
        <taxon>Pontimicrobium</taxon>
    </lineage>
</organism>
<comment type="caution">
    <text evidence="2">The sequence shown here is derived from an EMBL/GenBank/DDBJ whole genome shotgun (WGS) entry which is preliminary data.</text>
</comment>
<evidence type="ECO:0000256" key="1">
    <source>
        <dbReference type="SAM" id="SignalP"/>
    </source>
</evidence>
<reference evidence="2 3" key="1">
    <citation type="submission" date="2019-04" db="EMBL/GenBank/DDBJ databases">
        <title>Lacinutrix sp. nov., isolated from marine water.</title>
        <authorList>
            <person name="Kim W."/>
        </authorList>
    </citation>
    <scope>NUCLEOTIDE SEQUENCE [LARGE SCALE GENOMIC DNA]</scope>
    <source>
        <strain evidence="2 3">CAU 1491</strain>
    </source>
</reference>
<keyword evidence="3" id="KW-1185">Reference proteome</keyword>
<dbReference type="RefSeq" id="WP_136840213.1">
    <property type="nucleotide sequence ID" value="NZ_SUPL01000001.1"/>
</dbReference>
<dbReference type="EMBL" id="SUPL01000001">
    <property type="protein sequence ID" value="TJY37909.1"/>
    <property type="molecule type" value="Genomic_DNA"/>
</dbReference>
<evidence type="ECO:0000313" key="2">
    <source>
        <dbReference type="EMBL" id="TJY37909.1"/>
    </source>
</evidence>
<dbReference type="AlphaFoldDB" id="A0A4V5LR49"/>
<keyword evidence="1" id="KW-0732">Signal</keyword>
<accession>A0A4V5LR49</accession>
<feature type="signal peptide" evidence="1">
    <location>
        <begin position="1"/>
        <end position="24"/>
    </location>
</feature>
<dbReference type="Proteomes" id="UP000307657">
    <property type="component" value="Unassembled WGS sequence"/>
</dbReference>
<evidence type="ECO:0000313" key="3">
    <source>
        <dbReference type="Proteomes" id="UP000307657"/>
    </source>
</evidence>
<proteinExistence type="predicted"/>
<name>A0A4V5LR49_9FLAO</name>
<protein>
    <submittedName>
        <fullName evidence="2">Uncharacterized protein</fullName>
    </submittedName>
</protein>
<feature type="chain" id="PRO_5020451216" evidence="1">
    <location>
        <begin position="25"/>
        <end position="65"/>
    </location>
</feature>